<evidence type="ECO:0000313" key="7">
    <source>
        <dbReference type="EMBL" id="MCC9293593.1"/>
    </source>
</evidence>
<gene>
    <name evidence="7" type="ORF">LN736_01725</name>
</gene>
<proteinExistence type="inferred from homology"/>
<keyword evidence="2 5" id="KW-0560">Oxidoreductase</keyword>
<comment type="caution">
    <text evidence="7">The sequence shown here is derived from an EMBL/GenBank/DDBJ whole genome shotgun (WGS) entry which is preliminary data.</text>
</comment>
<dbReference type="Gene3D" id="3.40.605.10">
    <property type="entry name" value="Aldehyde Dehydrogenase, Chain A, domain 1"/>
    <property type="match status" value="1"/>
</dbReference>
<name>A0ABS8N1D6_9CLOT</name>
<dbReference type="EMBL" id="JAJJPB010000001">
    <property type="protein sequence ID" value="MCC9293593.1"/>
    <property type="molecule type" value="Genomic_DNA"/>
</dbReference>
<dbReference type="InterPro" id="IPR029510">
    <property type="entry name" value="Ald_DH_CS_GLU"/>
</dbReference>
<evidence type="ECO:0000313" key="8">
    <source>
        <dbReference type="Proteomes" id="UP001165422"/>
    </source>
</evidence>
<evidence type="ECO:0000256" key="3">
    <source>
        <dbReference type="ARBA" id="ARBA00023027"/>
    </source>
</evidence>
<dbReference type="Pfam" id="PF00171">
    <property type="entry name" value="Aldedh"/>
    <property type="match status" value="1"/>
</dbReference>
<evidence type="ECO:0000259" key="6">
    <source>
        <dbReference type="Pfam" id="PF00171"/>
    </source>
</evidence>
<feature type="active site" evidence="4">
    <location>
        <position position="254"/>
    </location>
</feature>
<sequence>MSINYAKWNKLYIDGKWKEGSSAKINTITNPYNGEEITKLKLGGKKDIDEAYEAAKSAQLAWSEVSAYEKIALMEKAAQLFEERKEELIKLLIDESGSARIKAEIEVDCCITDIKEAAKYPMMMKDEIFPSCIPGKENRAYYFPVGVVGIISPWNWPLYLSVRGVAPALAAGNGVVLKAASLTPISGGLVIAKILEDAGFPKGIFNVVVADPGEIGDYFSEHPIPRVISFTGSTNVGRRIGEIAGKNLKRASLELGGNNVFIVLDDADIDQAVKAAAFGRYFHQGQICISTNRMIVDRKVYSEFVNKFKKLTKKIKVGDPNDVDTIIGPMITKKQINRALEVLDNCEKEGAKIEVHSEVNGNMMSPSIVTNVKNDMTIAKTELFSPIAVIIPVDSEEEAISVANDSDVGLSGAVFSGLLERGIRVAKQIETGMIHVNDQTVGVDSGAPFGGEKGSGFGRYCGAKWTIGDFTTVKWISVQKVPRQFPF</sequence>
<evidence type="ECO:0000256" key="2">
    <source>
        <dbReference type="ARBA" id="ARBA00023002"/>
    </source>
</evidence>
<dbReference type="PANTHER" id="PTHR42986">
    <property type="entry name" value="BENZALDEHYDE DEHYDROGENASE YFMT"/>
    <property type="match status" value="1"/>
</dbReference>
<dbReference type="InterPro" id="IPR015590">
    <property type="entry name" value="Aldehyde_DH_dom"/>
</dbReference>
<dbReference type="InterPro" id="IPR016162">
    <property type="entry name" value="Ald_DH_N"/>
</dbReference>
<keyword evidence="3" id="KW-0520">NAD</keyword>
<dbReference type="PANTHER" id="PTHR42986:SF1">
    <property type="entry name" value="BENZALDEHYDE DEHYDROGENASE YFMT"/>
    <property type="match status" value="1"/>
</dbReference>
<keyword evidence="8" id="KW-1185">Reference proteome</keyword>
<dbReference type="Proteomes" id="UP001165422">
    <property type="component" value="Unassembled WGS sequence"/>
</dbReference>
<evidence type="ECO:0000256" key="5">
    <source>
        <dbReference type="RuleBase" id="RU003345"/>
    </source>
</evidence>
<accession>A0ABS8N1D6</accession>
<organism evidence="7 8">
    <name type="scientific">Clostridium aromativorans</name>
    <dbReference type="NCBI Taxonomy" id="2836848"/>
    <lineage>
        <taxon>Bacteria</taxon>
        <taxon>Bacillati</taxon>
        <taxon>Bacillota</taxon>
        <taxon>Clostridia</taxon>
        <taxon>Eubacteriales</taxon>
        <taxon>Clostridiaceae</taxon>
        <taxon>Clostridium</taxon>
    </lineage>
</organism>
<comment type="similarity">
    <text evidence="1 5">Belongs to the aldehyde dehydrogenase family.</text>
</comment>
<dbReference type="InterPro" id="IPR016163">
    <property type="entry name" value="Ald_DH_C"/>
</dbReference>
<evidence type="ECO:0000256" key="4">
    <source>
        <dbReference type="PROSITE-ProRule" id="PRU10007"/>
    </source>
</evidence>
<feature type="domain" description="Aldehyde dehydrogenase" evidence="6">
    <location>
        <begin position="17"/>
        <end position="476"/>
    </location>
</feature>
<dbReference type="SUPFAM" id="SSF53720">
    <property type="entry name" value="ALDH-like"/>
    <property type="match status" value="1"/>
</dbReference>
<dbReference type="Gene3D" id="3.40.309.10">
    <property type="entry name" value="Aldehyde Dehydrogenase, Chain A, domain 2"/>
    <property type="match status" value="1"/>
</dbReference>
<dbReference type="InterPro" id="IPR016161">
    <property type="entry name" value="Ald_DH/histidinol_DH"/>
</dbReference>
<dbReference type="PROSITE" id="PS00687">
    <property type="entry name" value="ALDEHYDE_DEHYDR_GLU"/>
    <property type="match status" value="1"/>
</dbReference>
<protein>
    <submittedName>
        <fullName evidence="7">Aldehyde dehydrogenase family protein</fullName>
    </submittedName>
</protein>
<evidence type="ECO:0000256" key="1">
    <source>
        <dbReference type="ARBA" id="ARBA00009986"/>
    </source>
</evidence>
<reference evidence="7" key="1">
    <citation type="submission" date="2021-11" db="EMBL/GenBank/DDBJ databases">
        <authorList>
            <person name="Qingchun L."/>
            <person name="Dong Z."/>
            <person name="Zongwei Q."/>
            <person name="Jia Z."/>
            <person name="Duotao L."/>
        </authorList>
    </citation>
    <scope>NUCLEOTIDE SEQUENCE</scope>
    <source>
        <strain evidence="7">WLY-B-L2</strain>
    </source>
</reference>
<dbReference type="RefSeq" id="WP_229980615.1">
    <property type="nucleotide sequence ID" value="NZ_JAJJPB010000001.1"/>
</dbReference>